<dbReference type="SUPFAM" id="SSF51197">
    <property type="entry name" value="Clavaminate synthase-like"/>
    <property type="match status" value="1"/>
</dbReference>
<evidence type="ECO:0000313" key="1">
    <source>
        <dbReference type="EMBL" id="CAZ84668.1"/>
    </source>
</evidence>
<dbReference type="Pfam" id="PF07350">
    <property type="entry name" value="Gig2-like"/>
    <property type="match status" value="1"/>
</dbReference>
<proteinExistence type="predicted"/>
<sequence length="379" mass="42895">MLTLKGERLLLDLDRETAAVKKFGSDIIPKVNFKELASLSKEKIEGIKKRGVVVIKNVLQYQKALAMKDSLKEHIKRNPRAAAPPANSPAVYELYWSPAQLAARSHPSLVASQGFVNSLRHSSLPSSVVDTSVCLPYADRFRIRQPGDAGFALGAHIDGGSVERWEDPEYCRCYEKIWTGQWEEYDAYKTDHRVHAKMDMYDGTGSCGVWRSWQGWLSLSTTSPGEGTLMVNPLLKHTTAYPVLRPFFTLSNPPTLSATPHFPNSVQGACQEYSNSTHPHLRLDDAMTHMPRISPGDHVFWHCNTIHAVDRVRRGASDSSVPWTVEKQAYVERQREAERRECHQRISRWDLERRLEGDVGDVFFFLVSHSLARERVIAS</sequence>
<dbReference type="InterPro" id="IPR027443">
    <property type="entry name" value="IPNS-like_sf"/>
</dbReference>
<name>D5GJH5_TUBMM</name>
<dbReference type="HOGENOM" id="CLU_011148_0_0_1"/>
<dbReference type="eggNOG" id="ENOG502QWFN">
    <property type="taxonomic scope" value="Eukaryota"/>
</dbReference>
<accession>D5GJH5</accession>
<dbReference type="Proteomes" id="UP000006911">
    <property type="component" value="Unassembled WGS sequence"/>
</dbReference>
<dbReference type="PANTHER" id="PTHR30613:SF1">
    <property type="entry name" value="DUF1479 DOMAIN PROTEIN (AFU_ORTHOLOGUE AFUA_5G09280)"/>
    <property type="match status" value="1"/>
</dbReference>
<dbReference type="RefSeq" id="XP_002840477.1">
    <property type="nucleotide sequence ID" value="XM_002840431.1"/>
</dbReference>
<dbReference type="InParanoid" id="D5GJH5"/>
<dbReference type="OMA" id="KLSMAYV"/>
<reference evidence="1 2" key="1">
    <citation type="journal article" date="2010" name="Nature">
        <title>Perigord black truffle genome uncovers evolutionary origins and mechanisms of symbiosis.</title>
        <authorList>
            <person name="Martin F."/>
            <person name="Kohler A."/>
            <person name="Murat C."/>
            <person name="Balestrini R."/>
            <person name="Coutinho P.M."/>
            <person name="Jaillon O."/>
            <person name="Montanini B."/>
            <person name="Morin E."/>
            <person name="Noel B."/>
            <person name="Percudani R."/>
            <person name="Porcel B."/>
            <person name="Rubini A."/>
            <person name="Amicucci A."/>
            <person name="Amselem J."/>
            <person name="Anthouard V."/>
            <person name="Arcioni S."/>
            <person name="Artiguenave F."/>
            <person name="Aury J.M."/>
            <person name="Ballario P."/>
            <person name="Bolchi A."/>
            <person name="Brenna A."/>
            <person name="Brun A."/>
            <person name="Buee M."/>
            <person name="Cantarel B."/>
            <person name="Chevalier G."/>
            <person name="Couloux A."/>
            <person name="Da Silva C."/>
            <person name="Denoeud F."/>
            <person name="Duplessis S."/>
            <person name="Ghignone S."/>
            <person name="Hilselberger B."/>
            <person name="Iotti M."/>
            <person name="Marcais B."/>
            <person name="Mello A."/>
            <person name="Miranda M."/>
            <person name="Pacioni G."/>
            <person name="Quesneville H."/>
            <person name="Riccioni C."/>
            <person name="Ruotolo R."/>
            <person name="Splivallo R."/>
            <person name="Stocchi V."/>
            <person name="Tisserant E."/>
            <person name="Viscomi A.R."/>
            <person name="Zambonelli A."/>
            <person name="Zampieri E."/>
            <person name="Henrissat B."/>
            <person name="Lebrun M.H."/>
            <person name="Paolocci F."/>
            <person name="Bonfante P."/>
            <person name="Ottonello S."/>
            <person name="Wincker P."/>
        </authorList>
    </citation>
    <scope>NUCLEOTIDE SEQUENCE [LARGE SCALE GENOMIC DNA]</scope>
    <source>
        <strain evidence="1 2">Mel28</strain>
    </source>
</reference>
<protein>
    <submittedName>
        <fullName evidence="1">(Perigord truffle) hypothetical protein</fullName>
    </submittedName>
</protein>
<dbReference type="EMBL" id="FN430331">
    <property type="protein sequence ID" value="CAZ84668.1"/>
    <property type="molecule type" value="Genomic_DNA"/>
</dbReference>
<dbReference type="InterPro" id="IPR010856">
    <property type="entry name" value="Gig2-like"/>
</dbReference>
<dbReference type="Gene3D" id="2.60.120.330">
    <property type="entry name" value="B-lactam Antibiotic, Isopenicillin N Synthase, Chain"/>
    <property type="match status" value="1"/>
</dbReference>
<dbReference type="GeneID" id="9182669"/>
<keyword evidence="2" id="KW-1185">Reference proteome</keyword>
<evidence type="ECO:0000313" key="2">
    <source>
        <dbReference type="Proteomes" id="UP000006911"/>
    </source>
</evidence>
<dbReference type="KEGG" id="tml:GSTUM_00009016001"/>
<organism evidence="1 2">
    <name type="scientific">Tuber melanosporum (strain Mel28)</name>
    <name type="common">Perigord black truffle</name>
    <dbReference type="NCBI Taxonomy" id="656061"/>
    <lineage>
        <taxon>Eukaryota</taxon>
        <taxon>Fungi</taxon>
        <taxon>Dikarya</taxon>
        <taxon>Ascomycota</taxon>
        <taxon>Pezizomycotina</taxon>
        <taxon>Pezizomycetes</taxon>
        <taxon>Pezizales</taxon>
        <taxon>Tuberaceae</taxon>
        <taxon>Tuber</taxon>
    </lineage>
</organism>
<dbReference type="PANTHER" id="PTHR30613">
    <property type="entry name" value="UNCHARACTERIZED PROTEIN YBIU-RELATED"/>
    <property type="match status" value="1"/>
</dbReference>
<gene>
    <name evidence="1" type="ORF">GSTUM_00009016001</name>
</gene>
<dbReference type="AlphaFoldDB" id="D5GJH5"/>